<dbReference type="GO" id="GO:0003700">
    <property type="term" value="F:DNA-binding transcription factor activity"/>
    <property type="evidence" value="ECO:0007669"/>
    <property type="project" value="TreeGrafter"/>
</dbReference>
<feature type="domain" description="HTH iclR-type" evidence="4">
    <location>
        <begin position="19"/>
        <end position="79"/>
    </location>
</feature>
<dbReference type="InterPro" id="IPR029016">
    <property type="entry name" value="GAF-like_dom_sf"/>
</dbReference>
<protein>
    <submittedName>
        <fullName evidence="6">Transcriptional regulator IclR</fullName>
    </submittedName>
</protein>
<dbReference type="PANTHER" id="PTHR30136:SF34">
    <property type="entry name" value="TRANSCRIPTIONAL REGULATOR"/>
    <property type="match status" value="1"/>
</dbReference>
<dbReference type="AlphaFoldDB" id="A0A0D6P3Z3"/>
<dbReference type="Gene3D" id="1.10.10.10">
    <property type="entry name" value="Winged helix-like DNA-binding domain superfamily/Winged helix DNA-binding domain"/>
    <property type="match status" value="1"/>
</dbReference>
<feature type="domain" description="IclR-ED" evidence="5">
    <location>
        <begin position="80"/>
        <end position="261"/>
    </location>
</feature>
<dbReference type="SUPFAM" id="SSF46785">
    <property type="entry name" value="Winged helix' DNA-binding domain"/>
    <property type="match status" value="1"/>
</dbReference>
<dbReference type="PROSITE" id="PS51078">
    <property type="entry name" value="ICLR_ED"/>
    <property type="match status" value="1"/>
</dbReference>
<evidence type="ECO:0000259" key="5">
    <source>
        <dbReference type="PROSITE" id="PS51078"/>
    </source>
</evidence>
<evidence type="ECO:0000256" key="2">
    <source>
        <dbReference type="ARBA" id="ARBA00023125"/>
    </source>
</evidence>
<evidence type="ECO:0000259" key="4">
    <source>
        <dbReference type="PROSITE" id="PS51077"/>
    </source>
</evidence>
<dbReference type="InterPro" id="IPR050707">
    <property type="entry name" value="HTH_MetabolicPath_Reg"/>
</dbReference>
<accession>A0A0D6P3Z3</accession>
<dbReference type="FunFam" id="1.10.10.10:FF:000056">
    <property type="entry name" value="IclR family transcriptional regulator"/>
    <property type="match status" value="1"/>
</dbReference>
<dbReference type="GO" id="GO:0045892">
    <property type="term" value="P:negative regulation of DNA-templated transcription"/>
    <property type="evidence" value="ECO:0007669"/>
    <property type="project" value="TreeGrafter"/>
</dbReference>
<dbReference type="Pfam" id="PF09339">
    <property type="entry name" value="HTH_IclR"/>
    <property type="match status" value="1"/>
</dbReference>
<dbReference type="SMART" id="SM00346">
    <property type="entry name" value="HTH_ICLR"/>
    <property type="match status" value="1"/>
</dbReference>
<proteinExistence type="predicted"/>
<gene>
    <name evidence="6" type="ORF">Asru_0023_03</name>
</gene>
<keyword evidence="1" id="KW-0805">Transcription regulation</keyword>
<dbReference type="PANTHER" id="PTHR30136">
    <property type="entry name" value="HELIX-TURN-HELIX TRANSCRIPTIONAL REGULATOR, ICLR FAMILY"/>
    <property type="match status" value="1"/>
</dbReference>
<sequence length="263" mass="28379">MREDDADRRRAAALGPDYSEALARGLLVLATFNETRRSQSLSDIARAVDLPRATVRRALLTLTALGYVAQEERRFRLTPRVLRLAAAYLTSNVISTLLQPACDRIARRLGESCTAAVLEGDEVVMIARALPDQLVPAGVGIGYRLPAYCSALGRVLLAALPDPALDAYLDRVALVAQTQHTLTDRAAVRRAIIDARAAGSCFVDQEAEYGFRSIAVPLRKFDGTVVAALNVGARLEQASVATMTGPYLRELLDEAATLSGFLI</sequence>
<keyword evidence="2" id="KW-0238">DNA-binding</keyword>
<evidence type="ECO:0000256" key="1">
    <source>
        <dbReference type="ARBA" id="ARBA00023015"/>
    </source>
</evidence>
<dbReference type="InterPro" id="IPR036390">
    <property type="entry name" value="WH_DNA-bd_sf"/>
</dbReference>
<keyword evidence="3" id="KW-0804">Transcription</keyword>
<dbReference type="SUPFAM" id="SSF55781">
    <property type="entry name" value="GAF domain-like"/>
    <property type="match status" value="1"/>
</dbReference>
<dbReference type="InterPro" id="IPR014757">
    <property type="entry name" value="Tscrpt_reg_IclR_C"/>
</dbReference>
<comment type="caution">
    <text evidence="6">The sequence shown here is derived from an EMBL/GenBank/DDBJ whole genome shotgun (WGS) entry which is preliminary data.</text>
</comment>
<dbReference type="EMBL" id="BANB01000023">
    <property type="protein sequence ID" value="GAN75913.1"/>
    <property type="molecule type" value="Genomic_DNA"/>
</dbReference>
<organism evidence="6 7">
    <name type="scientific">Acidisphaera rubrifaciens HS-AP3</name>
    <dbReference type="NCBI Taxonomy" id="1231350"/>
    <lineage>
        <taxon>Bacteria</taxon>
        <taxon>Pseudomonadati</taxon>
        <taxon>Pseudomonadota</taxon>
        <taxon>Alphaproteobacteria</taxon>
        <taxon>Acetobacterales</taxon>
        <taxon>Acetobacteraceae</taxon>
        <taxon>Acidisphaera</taxon>
    </lineage>
</organism>
<dbReference type="Proteomes" id="UP000032680">
    <property type="component" value="Unassembled WGS sequence"/>
</dbReference>
<dbReference type="PROSITE" id="PS51077">
    <property type="entry name" value="HTH_ICLR"/>
    <property type="match status" value="1"/>
</dbReference>
<name>A0A0D6P3Z3_9PROT</name>
<dbReference type="InterPro" id="IPR036388">
    <property type="entry name" value="WH-like_DNA-bd_sf"/>
</dbReference>
<evidence type="ECO:0000313" key="6">
    <source>
        <dbReference type="EMBL" id="GAN75913.1"/>
    </source>
</evidence>
<dbReference type="InterPro" id="IPR005471">
    <property type="entry name" value="Tscrpt_reg_IclR_N"/>
</dbReference>
<keyword evidence="7" id="KW-1185">Reference proteome</keyword>
<reference evidence="6 7" key="1">
    <citation type="submission" date="2012-11" db="EMBL/GenBank/DDBJ databases">
        <title>Whole genome sequence of Acidisphaera rubrifaciens HS-AP3.</title>
        <authorList>
            <person name="Azuma Y."/>
            <person name="Higashiura N."/>
            <person name="Hirakawa H."/>
            <person name="Matsushita K."/>
        </authorList>
    </citation>
    <scope>NUCLEOTIDE SEQUENCE [LARGE SCALE GENOMIC DNA]</scope>
    <source>
        <strain evidence="6 7">HS-AP3</strain>
    </source>
</reference>
<evidence type="ECO:0000256" key="3">
    <source>
        <dbReference type="ARBA" id="ARBA00023163"/>
    </source>
</evidence>
<dbReference type="Pfam" id="PF01614">
    <property type="entry name" value="IclR_C"/>
    <property type="match status" value="1"/>
</dbReference>
<dbReference type="GO" id="GO:0003677">
    <property type="term" value="F:DNA binding"/>
    <property type="evidence" value="ECO:0007669"/>
    <property type="project" value="UniProtKB-KW"/>
</dbReference>
<dbReference type="Gene3D" id="3.30.450.40">
    <property type="match status" value="1"/>
</dbReference>
<evidence type="ECO:0000313" key="7">
    <source>
        <dbReference type="Proteomes" id="UP000032680"/>
    </source>
</evidence>